<dbReference type="EMBL" id="GBRH01237145">
    <property type="protein sequence ID" value="JAD60750.1"/>
    <property type="molecule type" value="Transcribed_RNA"/>
</dbReference>
<proteinExistence type="predicted"/>
<sequence length="37" mass="4295">MKSSCNLVGSMFQSCTMRLAKLGYNISLLYFWCHTFL</sequence>
<name>A0A0A9BHQ5_ARUDO</name>
<protein>
    <submittedName>
        <fullName evidence="1">Uncharacterized protein</fullName>
    </submittedName>
</protein>
<reference evidence="1" key="2">
    <citation type="journal article" date="2015" name="Data Brief">
        <title>Shoot transcriptome of the giant reed, Arundo donax.</title>
        <authorList>
            <person name="Barrero R.A."/>
            <person name="Guerrero F.D."/>
            <person name="Moolhuijzen P."/>
            <person name="Goolsby J.A."/>
            <person name="Tidwell J."/>
            <person name="Bellgard S.E."/>
            <person name="Bellgard M.I."/>
        </authorList>
    </citation>
    <scope>NUCLEOTIDE SEQUENCE</scope>
    <source>
        <tissue evidence="1">Shoot tissue taken approximately 20 cm above the soil surface</tissue>
    </source>
</reference>
<reference evidence="1" key="1">
    <citation type="submission" date="2014-09" db="EMBL/GenBank/DDBJ databases">
        <authorList>
            <person name="Magalhaes I.L.F."/>
            <person name="Oliveira U."/>
            <person name="Santos F.R."/>
            <person name="Vidigal T.H.D.A."/>
            <person name="Brescovit A.D."/>
            <person name="Santos A.J."/>
        </authorList>
    </citation>
    <scope>NUCLEOTIDE SEQUENCE</scope>
    <source>
        <tissue evidence="1">Shoot tissue taken approximately 20 cm above the soil surface</tissue>
    </source>
</reference>
<dbReference type="AlphaFoldDB" id="A0A0A9BHQ5"/>
<accession>A0A0A9BHQ5</accession>
<evidence type="ECO:0000313" key="1">
    <source>
        <dbReference type="EMBL" id="JAD60750.1"/>
    </source>
</evidence>
<organism evidence="1">
    <name type="scientific">Arundo donax</name>
    <name type="common">Giant reed</name>
    <name type="synonym">Donax arundinaceus</name>
    <dbReference type="NCBI Taxonomy" id="35708"/>
    <lineage>
        <taxon>Eukaryota</taxon>
        <taxon>Viridiplantae</taxon>
        <taxon>Streptophyta</taxon>
        <taxon>Embryophyta</taxon>
        <taxon>Tracheophyta</taxon>
        <taxon>Spermatophyta</taxon>
        <taxon>Magnoliopsida</taxon>
        <taxon>Liliopsida</taxon>
        <taxon>Poales</taxon>
        <taxon>Poaceae</taxon>
        <taxon>PACMAD clade</taxon>
        <taxon>Arundinoideae</taxon>
        <taxon>Arundineae</taxon>
        <taxon>Arundo</taxon>
    </lineage>
</organism>
<dbReference type="PROSITE" id="PS51257">
    <property type="entry name" value="PROKAR_LIPOPROTEIN"/>
    <property type="match status" value="1"/>
</dbReference>